<dbReference type="EMBL" id="QFPX01000006">
    <property type="protein sequence ID" value="PZQ55275.1"/>
    <property type="molecule type" value="Genomic_DNA"/>
</dbReference>
<reference evidence="1 2" key="1">
    <citation type="submission" date="2017-08" db="EMBL/GenBank/DDBJ databases">
        <title>Infants hospitalized years apart are colonized by the same room-sourced microbial strains.</title>
        <authorList>
            <person name="Brooks B."/>
            <person name="Olm M.R."/>
            <person name="Firek B.A."/>
            <person name="Baker R."/>
            <person name="Thomas B.C."/>
            <person name="Morowitz M.J."/>
            <person name="Banfield J.F."/>
        </authorList>
    </citation>
    <scope>NUCLEOTIDE SEQUENCE [LARGE SCALE GENOMIC DNA]</scope>
    <source>
        <strain evidence="1">S2_005_002_R2_33</strain>
    </source>
</reference>
<comment type="caution">
    <text evidence="1">The sequence shown here is derived from an EMBL/GenBank/DDBJ whole genome shotgun (WGS) entry which is preliminary data.</text>
</comment>
<proteinExistence type="predicted"/>
<gene>
    <name evidence="1" type="ORF">DI555_07965</name>
</gene>
<dbReference type="AlphaFoldDB" id="A0A2W5NXC2"/>
<dbReference type="Proteomes" id="UP000249082">
    <property type="component" value="Unassembled WGS sequence"/>
</dbReference>
<accession>A0A2W5NXC2</accession>
<name>A0A2W5NXC2_9SPHN</name>
<evidence type="ECO:0000313" key="2">
    <source>
        <dbReference type="Proteomes" id="UP000249082"/>
    </source>
</evidence>
<protein>
    <submittedName>
        <fullName evidence="1">Uncharacterized protein</fullName>
    </submittedName>
</protein>
<evidence type="ECO:0000313" key="1">
    <source>
        <dbReference type="EMBL" id="PZQ55275.1"/>
    </source>
</evidence>
<organism evidence="1 2">
    <name type="scientific">Novosphingobium pentaromativorans</name>
    <dbReference type="NCBI Taxonomy" id="205844"/>
    <lineage>
        <taxon>Bacteria</taxon>
        <taxon>Pseudomonadati</taxon>
        <taxon>Pseudomonadota</taxon>
        <taxon>Alphaproteobacteria</taxon>
        <taxon>Sphingomonadales</taxon>
        <taxon>Sphingomonadaceae</taxon>
        <taxon>Novosphingobium</taxon>
    </lineage>
</organism>
<sequence>MTVQVIPCQLDGPLETGPVQIGQDQVGLFIRGIEAGALAEALRGVMRHSNAQRWHMSPVNDLLRQLQACAPRNGYRY</sequence>